<name>A0A0D7BBG8_9AGAR</name>
<feature type="compositionally biased region" description="Polar residues" evidence="1">
    <location>
        <begin position="74"/>
        <end position="88"/>
    </location>
</feature>
<feature type="region of interest" description="Disordered" evidence="1">
    <location>
        <begin position="74"/>
        <end position="95"/>
    </location>
</feature>
<dbReference type="GO" id="GO:0051087">
    <property type="term" value="F:protein-folding chaperone binding"/>
    <property type="evidence" value="ECO:0007669"/>
    <property type="project" value="InterPro"/>
</dbReference>
<protein>
    <submittedName>
        <fullName evidence="2">Uncharacterized protein</fullName>
    </submittedName>
</protein>
<dbReference type="OrthoDB" id="333905at2759"/>
<reference evidence="2 3" key="1">
    <citation type="journal article" date="2015" name="Fungal Genet. Biol.">
        <title>Evolution of novel wood decay mechanisms in Agaricales revealed by the genome sequences of Fistulina hepatica and Cylindrobasidium torrendii.</title>
        <authorList>
            <person name="Floudas D."/>
            <person name="Held B.W."/>
            <person name="Riley R."/>
            <person name="Nagy L.G."/>
            <person name="Koehler G."/>
            <person name="Ransdell A.S."/>
            <person name="Younus H."/>
            <person name="Chow J."/>
            <person name="Chiniquy J."/>
            <person name="Lipzen A."/>
            <person name="Tritt A."/>
            <person name="Sun H."/>
            <person name="Haridas S."/>
            <person name="LaButti K."/>
            <person name="Ohm R.A."/>
            <person name="Kues U."/>
            <person name="Blanchette R.A."/>
            <person name="Grigoriev I.V."/>
            <person name="Minto R.E."/>
            <person name="Hibbett D.S."/>
        </authorList>
    </citation>
    <scope>NUCLEOTIDE SEQUENCE [LARGE SCALE GENOMIC DNA]</scope>
    <source>
        <strain evidence="2 3">FP15055 ss-10</strain>
    </source>
</reference>
<accession>A0A0D7BBG8</accession>
<gene>
    <name evidence="2" type="ORF">CYLTODRAFT_490580</name>
</gene>
<dbReference type="AlphaFoldDB" id="A0A0D7BBG8"/>
<dbReference type="InterPro" id="IPR036533">
    <property type="entry name" value="BAG_dom_sf"/>
</dbReference>
<feature type="region of interest" description="Disordered" evidence="1">
    <location>
        <begin position="340"/>
        <end position="415"/>
    </location>
</feature>
<sequence length="440" mass="48514">MYFHPYNNSYYSHSLPRGHRYISTMNFGPNDYSWQRQIPQRRTYGGGDSTTQRSATVHFINGFTPNSNWHYAASSSKNQFSPAPSTHARSWDHHATPTPAHQAIAFDPSVFFAGLTDVLDLVFGAPGNIQQRPTTTYLRPEPANEASVGETPHSVSSLKDELEAHLYQNEDTEMQDVARAILASLADEQPVQAQTDSSFEPVPFAAYKGKGKAVVDAADESVVIPTPGRLAASRDAIRDVEATYQALVDDFVYPQSLDFLDTASIEQAPLLRLSYTARNAPVRYHHEALQGFLARLDGIQSFGDEELRSWRKALVGIVEQAMDEVEALVDGRWKAKVAKEAKERKEQEQGATQDPEAPTADVKPPEAASVGDYDSEDELAEVWNAVTRDGEDSEVEAAAEEGESDGDSDSFLLSEAHAASGKELAFKKPTFEDDEDWLAV</sequence>
<keyword evidence="3" id="KW-1185">Reference proteome</keyword>
<dbReference type="STRING" id="1314674.A0A0D7BBG8"/>
<dbReference type="SUPFAM" id="SSF63491">
    <property type="entry name" value="BAG domain"/>
    <property type="match status" value="1"/>
</dbReference>
<dbReference type="EMBL" id="KN880524">
    <property type="protein sequence ID" value="KIY67519.1"/>
    <property type="molecule type" value="Genomic_DNA"/>
</dbReference>
<proteinExistence type="predicted"/>
<feature type="region of interest" description="Disordered" evidence="1">
    <location>
        <begin position="131"/>
        <end position="158"/>
    </location>
</feature>
<evidence type="ECO:0000256" key="1">
    <source>
        <dbReference type="SAM" id="MobiDB-lite"/>
    </source>
</evidence>
<dbReference type="Proteomes" id="UP000054007">
    <property type="component" value="Unassembled WGS sequence"/>
</dbReference>
<evidence type="ECO:0000313" key="2">
    <source>
        <dbReference type="EMBL" id="KIY67519.1"/>
    </source>
</evidence>
<dbReference type="Gene3D" id="1.20.58.120">
    <property type="entry name" value="BAG domain"/>
    <property type="match status" value="1"/>
</dbReference>
<evidence type="ECO:0000313" key="3">
    <source>
        <dbReference type="Proteomes" id="UP000054007"/>
    </source>
</evidence>
<feature type="compositionally biased region" description="Acidic residues" evidence="1">
    <location>
        <begin position="391"/>
        <end position="408"/>
    </location>
</feature>
<organism evidence="2 3">
    <name type="scientific">Cylindrobasidium torrendii FP15055 ss-10</name>
    <dbReference type="NCBI Taxonomy" id="1314674"/>
    <lineage>
        <taxon>Eukaryota</taxon>
        <taxon>Fungi</taxon>
        <taxon>Dikarya</taxon>
        <taxon>Basidiomycota</taxon>
        <taxon>Agaricomycotina</taxon>
        <taxon>Agaricomycetes</taxon>
        <taxon>Agaricomycetidae</taxon>
        <taxon>Agaricales</taxon>
        <taxon>Marasmiineae</taxon>
        <taxon>Physalacriaceae</taxon>
        <taxon>Cylindrobasidium</taxon>
    </lineage>
</organism>